<feature type="domain" description="YchJ-like middle NTF2-like" evidence="3">
    <location>
        <begin position="32"/>
        <end position="124"/>
    </location>
</feature>
<accession>A0ABQ6XA83</accession>
<dbReference type="RefSeq" id="WP_153843213.1">
    <property type="nucleotide sequence ID" value="NZ_CP048602.1"/>
</dbReference>
<protein>
    <recommendedName>
        <fullName evidence="2">UPF0225 protein F1978_09015</fullName>
    </recommendedName>
</protein>
<dbReference type="InterPro" id="IPR048469">
    <property type="entry name" value="YchJ-like_M"/>
</dbReference>
<dbReference type="Pfam" id="PF02810">
    <property type="entry name" value="SEC-C"/>
    <property type="match status" value="1"/>
</dbReference>
<dbReference type="HAMAP" id="MF_00612">
    <property type="entry name" value="UPF0225"/>
    <property type="match status" value="1"/>
</dbReference>
<evidence type="ECO:0000256" key="1">
    <source>
        <dbReference type="ARBA" id="ARBA00010839"/>
    </source>
</evidence>
<name>A0ABQ6XA83_9GAMM</name>
<dbReference type="Proteomes" id="UP000466130">
    <property type="component" value="Unassembled WGS sequence"/>
</dbReference>
<organism evidence="4 5">
    <name type="scientific">Vreelandella piezotolerans</name>
    <dbReference type="NCBI Taxonomy" id="2609667"/>
    <lineage>
        <taxon>Bacteria</taxon>
        <taxon>Pseudomonadati</taxon>
        <taxon>Pseudomonadota</taxon>
        <taxon>Gammaproteobacteria</taxon>
        <taxon>Oceanospirillales</taxon>
        <taxon>Halomonadaceae</taxon>
        <taxon>Vreelandella</taxon>
    </lineage>
</organism>
<dbReference type="Gene3D" id="3.10.450.50">
    <property type="match status" value="1"/>
</dbReference>
<sequence>MTHLVPKRCPCGSGLSFDACCRPYHQGERPPSPEALMRSRYSAFALSQRDYLLATWHATTRPPQLPLDPETQWMSLDIVDAPVAQNEQGTVHFRATFREPGGWHVLEEVSRFVWEEGRWWYVDGTPSVKRLKPRRNELCPCGSKRKLKVCCKA</sequence>
<keyword evidence="5" id="KW-1185">Reference proteome</keyword>
<dbReference type="EMBL" id="VWRT01000007">
    <property type="protein sequence ID" value="KAE8438472.1"/>
    <property type="molecule type" value="Genomic_DNA"/>
</dbReference>
<dbReference type="SUPFAM" id="SSF54427">
    <property type="entry name" value="NTF2-like"/>
    <property type="match status" value="1"/>
</dbReference>
<dbReference type="InterPro" id="IPR004027">
    <property type="entry name" value="SEC_C_motif"/>
</dbReference>
<evidence type="ECO:0000256" key="2">
    <source>
        <dbReference type="HAMAP-Rule" id="MF_00612"/>
    </source>
</evidence>
<evidence type="ECO:0000313" key="4">
    <source>
        <dbReference type="EMBL" id="KAE8438472.1"/>
    </source>
</evidence>
<comment type="similarity">
    <text evidence="1 2">Belongs to the UPF0225 family.</text>
</comment>
<dbReference type="PANTHER" id="PTHR33747">
    <property type="entry name" value="UPF0225 PROTEIN SCO1677"/>
    <property type="match status" value="1"/>
</dbReference>
<dbReference type="Pfam" id="PF17775">
    <property type="entry name" value="YchJ_M-like"/>
    <property type="match status" value="1"/>
</dbReference>
<dbReference type="PANTHER" id="PTHR33747:SF1">
    <property type="entry name" value="ADENYLATE CYCLASE-ASSOCIATED CAP C-TERMINAL DOMAIN-CONTAINING PROTEIN"/>
    <property type="match status" value="1"/>
</dbReference>
<evidence type="ECO:0000259" key="3">
    <source>
        <dbReference type="Pfam" id="PF17775"/>
    </source>
</evidence>
<evidence type="ECO:0000313" key="5">
    <source>
        <dbReference type="Proteomes" id="UP000466130"/>
    </source>
</evidence>
<comment type="caution">
    <text evidence="4">The sequence shown here is derived from an EMBL/GenBank/DDBJ whole genome shotgun (WGS) entry which is preliminary data.</text>
</comment>
<dbReference type="InterPro" id="IPR032710">
    <property type="entry name" value="NTF2-like_dom_sf"/>
</dbReference>
<dbReference type="InterPro" id="IPR023006">
    <property type="entry name" value="YchJ-like"/>
</dbReference>
<gene>
    <name evidence="4" type="ORF">F1978_09015</name>
</gene>
<proteinExistence type="inferred from homology"/>
<reference evidence="4 5" key="1">
    <citation type="submission" date="2019-09" db="EMBL/GenBank/DDBJ databases">
        <title>The Halomonas whole genome shotgun (WGS).</title>
        <authorList>
            <person name="Xie Z."/>
        </authorList>
    </citation>
    <scope>NUCLEOTIDE SEQUENCE [LARGE SCALE GENOMIC DNA]</scope>
    <source>
        <strain evidence="4 5">NBT06E8</strain>
    </source>
</reference>